<dbReference type="PANTHER" id="PTHR10846">
    <property type="entry name" value="SODIUM/POTASSIUM/CALCIUM EXCHANGER"/>
    <property type="match status" value="1"/>
</dbReference>
<feature type="transmembrane region" description="Helical" evidence="5">
    <location>
        <begin position="236"/>
        <end position="256"/>
    </location>
</feature>
<dbReference type="InterPro" id="IPR044880">
    <property type="entry name" value="NCX_ion-bd_dom_sf"/>
</dbReference>
<feature type="transmembrane region" description="Helical" evidence="5">
    <location>
        <begin position="6"/>
        <end position="27"/>
    </location>
</feature>
<dbReference type="GO" id="GO:0006874">
    <property type="term" value="P:intracellular calcium ion homeostasis"/>
    <property type="evidence" value="ECO:0007669"/>
    <property type="project" value="TreeGrafter"/>
</dbReference>
<dbReference type="GO" id="GO:0005262">
    <property type="term" value="F:calcium channel activity"/>
    <property type="evidence" value="ECO:0007669"/>
    <property type="project" value="TreeGrafter"/>
</dbReference>
<feature type="transmembrane region" description="Helical" evidence="5">
    <location>
        <begin position="172"/>
        <end position="190"/>
    </location>
</feature>
<evidence type="ECO:0000313" key="8">
    <source>
        <dbReference type="Proteomes" id="UP000177171"/>
    </source>
</evidence>
<evidence type="ECO:0000256" key="3">
    <source>
        <dbReference type="ARBA" id="ARBA00022989"/>
    </source>
</evidence>
<name>A0A1G2LRY8_9BACT</name>
<evidence type="ECO:0000313" key="7">
    <source>
        <dbReference type="EMBL" id="OHA13629.1"/>
    </source>
</evidence>
<dbReference type="InterPro" id="IPR004837">
    <property type="entry name" value="NaCa_Exmemb"/>
</dbReference>
<dbReference type="GO" id="GO:0005886">
    <property type="term" value="C:plasma membrane"/>
    <property type="evidence" value="ECO:0007669"/>
    <property type="project" value="TreeGrafter"/>
</dbReference>
<organism evidence="7 8">
    <name type="scientific">Candidatus Sungbacteria bacterium RIFCSPLOWO2_12_FULL_41_11</name>
    <dbReference type="NCBI Taxonomy" id="1802286"/>
    <lineage>
        <taxon>Bacteria</taxon>
        <taxon>Candidatus Sungiibacteriota</taxon>
    </lineage>
</organism>
<feature type="transmembrane region" description="Helical" evidence="5">
    <location>
        <begin position="128"/>
        <end position="146"/>
    </location>
</feature>
<feature type="transmembrane region" description="Helical" evidence="5">
    <location>
        <begin position="268"/>
        <end position="286"/>
    </location>
</feature>
<feature type="transmembrane region" description="Helical" evidence="5">
    <location>
        <begin position="39"/>
        <end position="63"/>
    </location>
</feature>
<dbReference type="InterPro" id="IPR004481">
    <property type="entry name" value="K/Na/Ca-exchanger"/>
</dbReference>
<reference evidence="7 8" key="1">
    <citation type="journal article" date="2016" name="Nat. Commun.">
        <title>Thousands of microbial genomes shed light on interconnected biogeochemical processes in an aquifer system.</title>
        <authorList>
            <person name="Anantharaman K."/>
            <person name="Brown C.T."/>
            <person name="Hug L.A."/>
            <person name="Sharon I."/>
            <person name="Castelle C.J."/>
            <person name="Probst A.J."/>
            <person name="Thomas B.C."/>
            <person name="Singh A."/>
            <person name="Wilkins M.J."/>
            <person name="Karaoz U."/>
            <person name="Brodie E.L."/>
            <person name="Williams K.H."/>
            <person name="Hubbard S.S."/>
            <person name="Banfield J.F."/>
        </authorList>
    </citation>
    <scope>NUCLEOTIDE SEQUENCE [LARGE SCALE GENOMIC DNA]</scope>
</reference>
<sequence length="319" mass="34543">MIILDLGIIFIALLALFYSGGIMVRSLTLIGRFLQMSEYALSFVLVAFATSLPEFFIGLSSAINNTPTLSVGNVIGANVLNATMVLGVAVIFAGKLDFARVIKKEDIQVTLGFLLLPVLLFLDGSLGRYDGFLLLFFFGGYLVYLFNQERETPVVDGGGQEKPTLSEFMKNLGKFAAAALVLLISSHIVVSKSVLLSQVFSLPLFFIGIIVAIGTTLPETIFGIKSVFLGHKSMAFGNALGSIIVNLSLVLGMVAVIRPVEIVEPSRVFFGLLLTAFLVVLIQLICMVKGYIARSFGFFLLLIALVFIIIEAFLSFSIK</sequence>
<dbReference type="GO" id="GO:0008273">
    <property type="term" value="F:calcium, potassium:sodium antiporter activity"/>
    <property type="evidence" value="ECO:0007669"/>
    <property type="project" value="TreeGrafter"/>
</dbReference>
<dbReference type="EMBL" id="MHQY01000021">
    <property type="protein sequence ID" value="OHA13629.1"/>
    <property type="molecule type" value="Genomic_DNA"/>
</dbReference>
<evidence type="ECO:0000259" key="6">
    <source>
        <dbReference type="Pfam" id="PF01699"/>
    </source>
</evidence>
<keyword evidence="4 5" id="KW-0472">Membrane</keyword>
<proteinExistence type="predicted"/>
<dbReference type="Gene3D" id="1.20.1420.30">
    <property type="entry name" value="NCX, central ion-binding region"/>
    <property type="match status" value="1"/>
</dbReference>
<dbReference type="Pfam" id="PF01699">
    <property type="entry name" value="Na_Ca_ex"/>
    <property type="match status" value="2"/>
</dbReference>
<accession>A0A1G2LRY8</accession>
<feature type="transmembrane region" description="Helical" evidence="5">
    <location>
        <begin position="106"/>
        <end position="122"/>
    </location>
</feature>
<evidence type="ECO:0000256" key="1">
    <source>
        <dbReference type="ARBA" id="ARBA00004141"/>
    </source>
</evidence>
<comment type="caution">
    <text evidence="7">The sequence shown here is derived from an EMBL/GenBank/DDBJ whole genome shotgun (WGS) entry which is preliminary data.</text>
</comment>
<keyword evidence="3 5" id="KW-1133">Transmembrane helix</keyword>
<comment type="subcellular location">
    <subcellularLocation>
        <location evidence="1">Membrane</location>
        <topology evidence="1">Multi-pass membrane protein</topology>
    </subcellularLocation>
</comment>
<evidence type="ECO:0000256" key="2">
    <source>
        <dbReference type="ARBA" id="ARBA00022692"/>
    </source>
</evidence>
<gene>
    <name evidence="7" type="ORF">A3G49_05850</name>
</gene>
<dbReference type="PANTHER" id="PTHR10846:SF8">
    <property type="entry name" value="INNER MEMBRANE PROTEIN YRBG"/>
    <property type="match status" value="1"/>
</dbReference>
<feature type="transmembrane region" description="Helical" evidence="5">
    <location>
        <begin position="202"/>
        <end position="224"/>
    </location>
</feature>
<feature type="transmembrane region" description="Helical" evidence="5">
    <location>
        <begin position="298"/>
        <end position="318"/>
    </location>
</feature>
<keyword evidence="2 5" id="KW-0812">Transmembrane</keyword>
<protein>
    <recommendedName>
        <fullName evidence="6">Sodium/calcium exchanger membrane region domain-containing protein</fullName>
    </recommendedName>
</protein>
<dbReference type="AlphaFoldDB" id="A0A1G2LRY8"/>
<feature type="domain" description="Sodium/calcium exchanger membrane region" evidence="6">
    <location>
        <begin position="173"/>
        <end position="310"/>
    </location>
</feature>
<evidence type="ECO:0000256" key="5">
    <source>
        <dbReference type="SAM" id="Phobius"/>
    </source>
</evidence>
<feature type="domain" description="Sodium/calcium exchanger membrane region" evidence="6">
    <location>
        <begin position="6"/>
        <end position="146"/>
    </location>
</feature>
<dbReference type="Proteomes" id="UP000177171">
    <property type="component" value="Unassembled WGS sequence"/>
</dbReference>
<evidence type="ECO:0000256" key="4">
    <source>
        <dbReference type="ARBA" id="ARBA00023136"/>
    </source>
</evidence>
<feature type="transmembrane region" description="Helical" evidence="5">
    <location>
        <begin position="75"/>
        <end position="94"/>
    </location>
</feature>